<evidence type="ECO:0000313" key="3">
    <source>
        <dbReference type="Proteomes" id="UP001596122"/>
    </source>
</evidence>
<dbReference type="RefSeq" id="WP_340269313.1">
    <property type="nucleotide sequence ID" value="NZ_JBBEOG010000004.1"/>
</dbReference>
<dbReference type="Gene3D" id="3.90.1150.200">
    <property type="match status" value="1"/>
</dbReference>
<proteinExistence type="predicted"/>
<keyword evidence="3" id="KW-1185">Reference proteome</keyword>
<feature type="region of interest" description="Disordered" evidence="1">
    <location>
        <begin position="1"/>
        <end position="29"/>
    </location>
</feature>
<gene>
    <name evidence="2" type="ORF">ACFPJ6_11535</name>
</gene>
<evidence type="ECO:0000256" key="1">
    <source>
        <dbReference type="SAM" id="MobiDB-lite"/>
    </source>
</evidence>
<sequence>MADDEETSGGFSAAEREAMRRRAEELRVEKGGAKKADALQATLDAIADMPDADRQLAERVHAIVTEVAPHLQARTWYGMPAYADGKQVVCFFQAAAKFDARYATLGFNDAARLDDGVMWPVTFAITEWTDEVQDRVEALVRRATG</sequence>
<evidence type="ECO:0000313" key="2">
    <source>
        <dbReference type="EMBL" id="MFC5381426.1"/>
    </source>
</evidence>
<name>A0ABW0GT83_9MICO</name>
<accession>A0ABW0GT83</accession>
<organism evidence="2 3">
    <name type="scientific">Aquipuribacter nitratireducens</name>
    <dbReference type="NCBI Taxonomy" id="650104"/>
    <lineage>
        <taxon>Bacteria</taxon>
        <taxon>Bacillati</taxon>
        <taxon>Actinomycetota</taxon>
        <taxon>Actinomycetes</taxon>
        <taxon>Micrococcales</taxon>
        <taxon>Intrasporangiaceae</taxon>
        <taxon>Aquipuribacter</taxon>
    </lineage>
</organism>
<comment type="caution">
    <text evidence="2">The sequence shown here is derived from an EMBL/GenBank/DDBJ whole genome shotgun (WGS) entry which is preliminary data.</text>
</comment>
<dbReference type="SUPFAM" id="SSF159888">
    <property type="entry name" value="YdhG-like"/>
    <property type="match status" value="1"/>
</dbReference>
<reference evidence="3" key="1">
    <citation type="journal article" date="2019" name="Int. J. Syst. Evol. Microbiol.">
        <title>The Global Catalogue of Microorganisms (GCM) 10K type strain sequencing project: providing services to taxonomists for standard genome sequencing and annotation.</title>
        <authorList>
            <consortium name="The Broad Institute Genomics Platform"/>
            <consortium name="The Broad Institute Genome Sequencing Center for Infectious Disease"/>
            <person name="Wu L."/>
            <person name="Ma J."/>
        </authorList>
    </citation>
    <scope>NUCLEOTIDE SEQUENCE [LARGE SCALE GENOMIC DNA]</scope>
    <source>
        <strain evidence="3">CCUG 43114</strain>
    </source>
</reference>
<dbReference type="Proteomes" id="UP001596122">
    <property type="component" value="Unassembled WGS sequence"/>
</dbReference>
<feature type="compositionally biased region" description="Basic and acidic residues" evidence="1">
    <location>
        <begin position="14"/>
        <end position="29"/>
    </location>
</feature>
<protein>
    <submittedName>
        <fullName evidence="2">DUF1801 domain-containing protein</fullName>
    </submittedName>
</protein>
<dbReference type="EMBL" id="JBHSLD010000009">
    <property type="protein sequence ID" value="MFC5381426.1"/>
    <property type="molecule type" value="Genomic_DNA"/>
</dbReference>